<dbReference type="OrthoDB" id="3055998at2759"/>
<proteinExistence type="inferred from homology"/>
<sequence length="379" mass="41657">MIYTTLFTAALAISGTAVASPMNKHPWPPLPFSPHPNNPNNPNPNNPHVAFPPPPSAHPDPDAPTAHPDPSTDPGVAPSNKHKDGLAQWAKRHGKYWGVAVDQGILQKPGWATFIAREFNQVTPENSMKWTETEPHKDQFKFDAADYVVDFAGKNNMKIRGHALVWHKQLPSYVTDIKDRKVLTEAIQSHIAKVVGRWKGQIQVWDVVNEIFEQDGSLRDSVFSRVLGEDFVRIAFEAAHKADPEAKLYINDFNLDDPNAPKTKAMIEKVAKWRQEGYPISGIGSQSHIAPGGGHRHAAALKALSAVVPEVAVTELDIPNAPTEDYVAVVKGCLALENCVSLTSWGADDKVSWMPGKNALLFDANFKPKKAYEAIMSTP</sequence>
<comment type="similarity">
    <text evidence="1 7">Belongs to the glycosyl hydrolase 10 (cellulase F) family.</text>
</comment>
<feature type="chain" id="PRO_5034509807" description="Beta-xylanase" evidence="9">
    <location>
        <begin position="20"/>
        <end position="379"/>
    </location>
</feature>
<protein>
    <recommendedName>
        <fullName evidence="7">Beta-xylanase</fullName>
        <ecNumber evidence="7">3.2.1.8</ecNumber>
    </recommendedName>
</protein>
<keyword evidence="11" id="KW-0858">Xylan degradation</keyword>
<dbReference type="PROSITE" id="PS51760">
    <property type="entry name" value="GH10_2"/>
    <property type="match status" value="1"/>
</dbReference>
<keyword evidence="4 7" id="KW-0119">Carbohydrate metabolism</keyword>
<evidence type="ECO:0000313" key="11">
    <source>
        <dbReference type="EMBL" id="QPH03875.1"/>
    </source>
</evidence>
<gene>
    <name evidence="11" type="primary">XYL2</name>
    <name evidence="11" type="ORF">C2857_000278</name>
</gene>
<evidence type="ECO:0000256" key="1">
    <source>
        <dbReference type="ARBA" id="ARBA00007495"/>
    </source>
</evidence>
<dbReference type="EMBL" id="CP031388">
    <property type="protein sequence ID" value="QPH03875.1"/>
    <property type="molecule type" value="Genomic_DNA"/>
</dbReference>
<name>A0A7S9KU18_EPIFF</name>
<keyword evidence="2 9" id="KW-0732">Signal</keyword>
<keyword evidence="6 7" id="KW-0624">Polysaccharide degradation</keyword>
<dbReference type="GO" id="GO:0045493">
    <property type="term" value="P:xylan catabolic process"/>
    <property type="evidence" value="ECO:0007669"/>
    <property type="project" value="UniProtKB-KW"/>
</dbReference>
<evidence type="ECO:0000256" key="5">
    <source>
        <dbReference type="ARBA" id="ARBA00023295"/>
    </source>
</evidence>
<dbReference type="SMART" id="SM00633">
    <property type="entry name" value="Glyco_10"/>
    <property type="match status" value="1"/>
</dbReference>
<dbReference type="SUPFAM" id="SSF51445">
    <property type="entry name" value="(Trans)glycosidases"/>
    <property type="match status" value="1"/>
</dbReference>
<feature type="signal peptide" evidence="9">
    <location>
        <begin position="1"/>
        <end position="19"/>
    </location>
</feature>
<feature type="region of interest" description="Disordered" evidence="8">
    <location>
        <begin position="29"/>
        <end position="87"/>
    </location>
</feature>
<dbReference type="Proteomes" id="UP000594364">
    <property type="component" value="Chromosome 4"/>
</dbReference>
<dbReference type="Gene3D" id="3.20.20.80">
    <property type="entry name" value="Glycosidases"/>
    <property type="match status" value="1"/>
</dbReference>
<evidence type="ECO:0000256" key="8">
    <source>
        <dbReference type="SAM" id="MobiDB-lite"/>
    </source>
</evidence>
<evidence type="ECO:0000259" key="10">
    <source>
        <dbReference type="PROSITE" id="PS51760"/>
    </source>
</evidence>
<organism evidence="11 12">
    <name type="scientific">Epichloe festucae (strain Fl1)</name>
    <dbReference type="NCBI Taxonomy" id="877507"/>
    <lineage>
        <taxon>Eukaryota</taxon>
        <taxon>Fungi</taxon>
        <taxon>Dikarya</taxon>
        <taxon>Ascomycota</taxon>
        <taxon>Pezizomycotina</taxon>
        <taxon>Sordariomycetes</taxon>
        <taxon>Hypocreomycetidae</taxon>
        <taxon>Hypocreales</taxon>
        <taxon>Clavicipitaceae</taxon>
        <taxon>Epichloe</taxon>
    </lineage>
</organism>
<dbReference type="InterPro" id="IPR017853">
    <property type="entry name" value="GH"/>
</dbReference>
<evidence type="ECO:0000256" key="9">
    <source>
        <dbReference type="SAM" id="SignalP"/>
    </source>
</evidence>
<dbReference type="PANTHER" id="PTHR31490:SF76">
    <property type="entry name" value="ENDO-1,4-BETA-XYLANASE C"/>
    <property type="match status" value="1"/>
</dbReference>
<dbReference type="Pfam" id="PF00331">
    <property type="entry name" value="Glyco_hydro_10"/>
    <property type="match status" value="1"/>
</dbReference>
<accession>A0A7S9KU18</accession>
<keyword evidence="12" id="KW-1185">Reference proteome</keyword>
<feature type="compositionally biased region" description="Low complexity" evidence="8">
    <location>
        <begin position="63"/>
        <end position="74"/>
    </location>
</feature>
<keyword evidence="5 7" id="KW-0326">Glycosidase</keyword>
<reference evidence="11 12" key="1">
    <citation type="journal article" date="2018" name="PLoS Genet.">
        <title>Repeat elements organise 3D genome structure and mediate transcription in the filamentous fungus Epichloe festucae.</title>
        <authorList>
            <person name="Winter D.J."/>
            <person name="Ganley A.R.D."/>
            <person name="Young C.A."/>
            <person name="Liachko I."/>
            <person name="Schardl C.L."/>
            <person name="Dupont P.Y."/>
            <person name="Berry D."/>
            <person name="Ram A."/>
            <person name="Scott B."/>
            <person name="Cox M.P."/>
        </authorList>
    </citation>
    <scope>NUCLEOTIDE SEQUENCE [LARGE SCALE GENOMIC DNA]</scope>
    <source>
        <strain evidence="11 12">Fl1</strain>
    </source>
</reference>
<feature type="compositionally biased region" description="Pro residues" evidence="8">
    <location>
        <begin position="29"/>
        <end position="58"/>
    </location>
</feature>
<dbReference type="AlphaFoldDB" id="A0A7S9KU18"/>
<dbReference type="InterPro" id="IPR044846">
    <property type="entry name" value="GH10"/>
</dbReference>
<dbReference type="PANTHER" id="PTHR31490">
    <property type="entry name" value="GLYCOSYL HYDROLASE"/>
    <property type="match status" value="1"/>
</dbReference>
<evidence type="ECO:0000313" key="12">
    <source>
        <dbReference type="Proteomes" id="UP000594364"/>
    </source>
</evidence>
<keyword evidence="3 7" id="KW-0378">Hydrolase</keyword>
<evidence type="ECO:0000256" key="4">
    <source>
        <dbReference type="ARBA" id="ARBA00023277"/>
    </source>
</evidence>
<dbReference type="PRINTS" id="PR00134">
    <property type="entry name" value="GLHYDRLASE10"/>
</dbReference>
<evidence type="ECO:0000256" key="6">
    <source>
        <dbReference type="ARBA" id="ARBA00023326"/>
    </source>
</evidence>
<dbReference type="InterPro" id="IPR001000">
    <property type="entry name" value="GH10_dom"/>
</dbReference>
<evidence type="ECO:0000256" key="3">
    <source>
        <dbReference type="ARBA" id="ARBA00022801"/>
    </source>
</evidence>
<evidence type="ECO:0000256" key="2">
    <source>
        <dbReference type="ARBA" id="ARBA00022729"/>
    </source>
</evidence>
<dbReference type="EC" id="3.2.1.8" evidence="7"/>
<feature type="domain" description="GH10" evidence="10">
    <location>
        <begin position="100"/>
        <end position="378"/>
    </location>
</feature>
<comment type="catalytic activity">
    <reaction evidence="7">
        <text>Endohydrolysis of (1-&gt;4)-beta-D-xylosidic linkages in xylans.</text>
        <dbReference type="EC" id="3.2.1.8"/>
    </reaction>
</comment>
<evidence type="ECO:0000256" key="7">
    <source>
        <dbReference type="RuleBase" id="RU361174"/>
    </source>
</evidence>
<dbReference type="GO" id="GO:0031176">
    <property type="term" value="F:endo-1,4-beta-xylanase activity"/>
    <property type="evidence" value="ECO:0007669"/>
    <property type="project" value="UniProtKB-EC"/>
</dbReference>